<feature type="compositionally biased region" description="Low complexity" evidence="2">
    <location>
        <begin position="124"/>
        <end position="135"/>
    </location>
</feature>
<keyword evidence="5" id="KW-1185">Reference proteome</keyword>
<dbReference type="Pfam" id="PF07859">
    <property type="entry name" value="Abhydrolase_3"/>
    <property type="match status" value="1"/>
</dbReference>
<sequence length="583" mass="62753">MQRARCFAVDGHLQECNGGNSTNWHNDEELKVLSADLLLIFDDRDGLSGLSWLGLIREVSFDFELGVVAADQVGLDLEQTMRTSMVLLLTADVPALSFQGMSVPKVAAVPSRVVRHGPTSAFSAATAAAAGARPGPAREETQTPETQPSETSEDTRQSETSSQRRVESPNTENTGPSSPSQLEEPAELRPVPQMFSLCTRPAPAGSMAVGPDPEPAEEVPGAAPDTKAARLRDQSALAILFEAFVAEKDDSHLQRGIEADVTMVELMAGKGPEDKGEAEWPVWTDTWNDDATRGGAVAFIPKSAGANSPCIFFVHGGGFEWGGPREDGYDSLCSRLASGSGQIVVCCDHPLSGDRRPYKAPEILAALMKGLRWVSRFDPVALERRTAPASLLLAGDSAGANQALSLLLQILSDDSLERELNIRGLALISPWLDLSCGSHTYVSNAFAAEAHTGDVAFRAHADENRAGFKGMGLTYTGSVEFLKDGLYSPYWLARGANSGLLQRLTEGTSKPPPMWICTGAAETLCGETLDFCQQLQGKVPMDLWLHEGMFHDWVMFRIEVPSSVSGGTPRIIPFPARMLRCKI</sequence>
<evidence type="ECO:0000256" key="1">
    <source>
        <dbReference type="ARBA" id="ARBA00022801"/>
    </source>
</evidence>
<feature type="compositionally biased region" description="Basic and acidic residues" evidence="2">
    <location>
        <begin position="153"/>
        <end position="167"/>
    </location>
</feature>
<dbReference type="InterPro" id="IPR013094">
    <property type="entry name" value="AB_hydrolase_3"/>
</dbReference>
<reference evidence="4 5" key="1">
    <citation type="submission" date="2024-02" db="EMBL/GenBank/DDBJ databases">
        <authorList>
            <person name="Chen Y."/>
            <person name="Shah S."/>
            <person name="Dougan E. K."/>
            <person name="Thang M."/>
            <person name="Chan C."/>
        </authorList>
    </citation>
    <scope>NUCLEOTIDE SEQUENCE [LARGE SCALE GENOMIC DNA]</scope>
</reference>
<keyword evidence="1" id="KW-0378">Hydrolase</keyword>
<dbReference type="PANTHER" id="PTHR48081">
    <property type="entry name" value="AB HYDROLASE SUPERFAMILY PROTEIN C4A8.06C"/>
    <property type="match status" value="1"/>
</dbReference>
<feature type="compositionally biased region" description="Polar residues" evidence="2">
    <location>
        <begin position="168"/>
        <end position="181"/>
    </location>
</feature>
<organism evidence="4 5">
    <name type="scientific">Durusdinium trenchii</name>
    <dbReference type="NCBI Taxonomy" id="1381693"/>
    <lineage>
        <taxon>Eukaryota</taxon>
        <taxon>Sar</taxon>
        <taxon>Alveolata</taxon>
        <taxon>Dinophyceae</taxon>
        <taxon>Suessiales</taxon>
        <taxon>Symbiodiniaceae</taxon>
        <taxon>Durusdinium</taxon>
    </lineage>
</organism>
<dbReference type="EMBL" id="CAXAMM010041128">
    <property type="protein sequence ID" value="CAK9097503.1"/>
    <property type="molecule type" value="Genomic_DNA"/>
</dbReference>
<protein>
    <submittedName>
        <fullName evidence="4">Arylacetamide deacetylase</fullName>
    </submittedName>
</protein>
<dbReference type="InterPro" id="IPR029058">
    <property type="entry name" value="AB_hydrolase_fold"/>
</dbReference>
<feature type="region of interest" description="Disordered" evidence="2">
    <location>
        <begin position="124"/>
        <end position="221"/>
    </location>
</feature>
<dbReference type="PANTHER" id="PTHR48081:SF8">
    <property type="entry name" value="ALPHA_BETA HYDROLASE FOLD-3 DOMAIN-CONTAINING PROTEIN-RELATED"/>
    <property type="match status" value="1"/>
</dbReference>
<evidence type="ECO:0000256" key="2">
    <source>
        <dbReference type="SAM" id="MobiDB-lite"/>
    </source>
</evidence>
<evidence type="ECO:0000259" key="3">
    <source>
        <dbReference type="Pfam" id="PF07859"/>
    </source>
</evidence>
<proteinExistence type="predicted"/>
<dbReference type="SUPFAM" id="SSF53474">
    <property type="entry name" value="alpha/beta-Hydrolases"/>
    <property type="match status" value="1"/>
</dbReference>
<dbReference type="Proteomes" id="UP001642464">
    <property type="component" value="Unassembled WGS sequence"/>
</dbReference>
<name>A0ABP0RA97_9DINO</name>
<gene>
    <name evidence="4" type="ORF">SCF082_LOCUS45736</name>
</gene>
<dbReference type="InterPro" id="IPR050300">
    <property type="entry name" value="GDXG_lipolytic_enzyme"/>
</dbReference>
<accession>A0ABP0RA97</accession>
<evidence type="ECO:0000313" key="5">
    <source>
        <dbReference type="Proteomes" id="UP001642464"/>
    </source>
</evidence>
<feature type="domain" description="Alpha/beta hydrolase fold-3" evidence="3">
    <location>
        <begin position="311"/>
        <end position="554"/>
    </location>
</feature>
<dbReference type="Gene3D" id="3.40.50.1820">
    <property type="entry name" value="alpha/beta hydrolase"/>
    <property type="match status" value="1"/>
</dbReference>
<evidence type="ECO:0000313" key="4">
    <source>
        <dbReference type="EMBL" id="CAK9097503.1"/>
    </source>
</evidence>
<comment type="caution">
    <text evidence="4">The sequence shown here is derived from an EMBL/GenBank/DDBJ whole genome shotgun (WGS) entry which is preliminary data.</text>
</comment>